<protein>
    <submittedName>
        <fullName evidence="2">Uncharacterized protein</fullName>
    </submittedName>
</protein>
<evidence type="ECO:0000313" key="2">
    <source>
        <dbReference type="EMBL" id="KAK3725795.1"/>
    </source>
</evidence>
<evidence type="ECO:0000313" key="3">
    <source>
        <dbReference type="Proteomes" id="UP001283361"/>
    </source>
</evidence>
<dbReference type="Proteomes" id="UP001283361">
    <property type="component" value="Unassembled WGS sequence"/>
</dbReference>
<gene>
    <name evidence="2" type="ORF">RRG08_030024</name>
</gene>
<evidence type="ECO:0000256" key="1">
    <source>
        <dbReference type="SAM" id="MobiDB-lite"/>
    </source>
</evidence>
<keyword evidence="3" id="KW-1185">Reference proteome</keyword>
<sequence>MSVELAAHSGTDVNRGPVGYEPRPTRTGSERETWRSCEARCLLRYSRQTSQSIGENEKDLFEFTPMSAVLSNSLANYMRQWASLENSTHTPFLIKLERVWDAHTASGERISVIAAKT</sequence>
<accession>A0AAE1CPK4</accession>
<feature type="region of interest" description="Disordered" evidence="1">
    <location>
        <begin position="1"/>
        <end position="31"/>
    </location>
</feature>
<dbReference type="AlphaFoldDB" id="A0AAE1CPK4"/>
<proteinExistence type="predicted"/>
<organism evidence="2 3">
    <name type="scientific">Elysia crispata</name>
    <name type="common">lettuce slug</name>
    <dbReference type="NCBI Taxonomy" id="231223"/>
    <lineage>
        <taxon>Eukaryota</taxon>
        <taxon>Metazoa</taxon>
        <taxon>Spiralia</taxon>
        <taxon>Lophotrochozoa</taxon>
        <taxon>Mollusca</taxon>
        <taxon>Gastropoda</taxon>
        <taxon>Heterobranchia</taxon>
        <taxon>Euthyneura</taxon>
        <taxon>Panpulmonata</taxon>
        <taxon>Sacoglossa</taxon>
        <taxon>Placobranchoidea</taxon>
        <taxon>Plakobranchidae</taxon>
        <taxon>Elysia</taxon>
    </lineage>
</organism>
<comment type="caution">
    <text evidence="2">The sequence shown here is derived from an EMBL/GenBank/DDBJ whole genome shotgun (WGS) entry which is preliminary data.</text>
</comment>
<reference evidence="2" key="1">
    <citation type="journal article" date="2023" name="G3 (Bethesda)">
        <title>A reference genome for the long-term kleptoplast-retaining sea slug Elysia crispata morphotype clarki.</title>
        <authorList>
            <person name="Eastman K.E."/>
            <person name="Pendleton A.L."/>
            <person name="Shaikh M.A."/>
            <person name="Suttiyut T."/>
            <person name="Ogas R."/>
            <person name="Tomko P."/>
            <person name="Gavelis G."/>
            <person name="Widhalm J.R."/>
            <person name="Wisecaver J.H."/>
        </authorList>
    </citation>
    <scope>NUCLEOTIDE SEQUENCE</scope>
    <source>
        <strain evidence="2">ECLA1</strain>
    </source>
</reference>
<name>A0AAE1CPK4_9GAST</name>
<dbReference type="EMBL" id="JAWDGP010007325">
    <property type="protein sequence ID" value="KAK3725795.1"/>
    <property type="molecule type" value="Genomic_DNA"/>
</dbReference>